<dbReference type="SUPFAM" id="SSF144083">
    <property type="entry name" value="Magnesium transport protein CorA, transmembrane region"/>
    <property type="match status" value="1"/>
</dbReference>
<dbReference type="InterPro" id="IPR045861">
    <property type="entry name" value="CorA_cytoplasmic_dom"/>
</dbReference>
<keyword evidence="7 8" id="KW-0472">Membrane</keyword>
<dbReference type="GO" id="GO:0005886">
    <property type="term" value="C:plasma membrane"/>
    <property type="evidence" value="ECO:0007669"/>
    <property type="project" value="UniProtKB-SubCell"/>
</dbReference>
<dbReference type="PANTHER" id="PTHR46494:SF1">
    <property type="entry name" value="CORA FAMILY METAL ION TRANSPORTER (EUROFUNG)"/>
    <property type="match status" value="1"/>
</dbReference>
<evidence type="ECO:0000256" key="4">
    <source>
        <dbReference type="ARBA" id="ARBA00022475"/>
    </source>
</evidence>
<dbReference type="AlphaFoldDB" id="X1G8T2"/>
<sequence length="188" mass="22051">MGADYLVYALIDAIIDNYFIIIEKLGEKIENLEDKVSSRPKPANLRVIHRLKRDLIFLRKSVWPLREVISILERGESSLILESTNVYLRDIYGHTIQVMDTVETLRDMTSGMLEIYLSSVSNRMNEIMKMLTIVATIFIPLTFITGIYGMNFRYMPEIKWFWGYPIVLLGMLIIGIVMVIYFKRKKWM</sequence>
<evidence type="ECO:0000256" key="3">
    <source>
        <dbReference type="ARBA" id="ARBA00022448"/>
    </source>
</evidence>
<dbReference type="InterPro" id="IPR045863">
    <property type="entry name" value="CorA_TM1_TM2"/>
</dbReference>
<dbReference type="InterPro" id="IPR004488">
    <property type="entry name" value="Mg/Co-transport_prot_CorA"/>
</dbReference>
<evidence type="ECO:0008006" key="10">
    <source>
        <dbReference type="Google" id="ProtNLM"/>
    </source>
</evidence>
<evidence type="ECO:0000313" key="9">
    <source>
        <dbReference type="EMBL" id="GAH29438.1"/>
    </source>
</evidence>
<dbReference type="InterPro" id="IPR002523">
    <property type="entry name" value="MgTranspt_CorA/ZnTranspt_ZntB"/>
</dbReference>
<name>X1G8T2_9ZZZZ</name>
<organism evidence="9">
    <name type="scientific">marine sediment metagenome</name>
    <dbReference type="NCBI Taxonomy" id="412755"/>
    <lineage>
        <taxon>unclassified sequences</taxon>
        <taxon>metagenomes</taxon>
        <taxon>ecological metagenomes</taxon>
    </lineage>
</organism>
<evidence type="ECO:0000256" key="6">
    <source>
        <dbReference type="ARBA" id="ARBA00022989"/>
    </source>
</evidence>
<dbReference type="GO" id="GO:0015087">
    <property type="term" value="F:cobalt ion transmembrane transporter activity"/>
    <property type="evidence" value="ECO:0007669"/>
    <property type="project" value="InterPro"/>
</dbReference>
<dbReference type="Gene3D" id="1.20.58.340">
    <property type="entry name" value="Magnesium transport protein CorA, transmembrane region"/>
    <property type="match status" value="2"/>
</dbReference>
<evidence type="ECO:0000256" key="8">
    <source>
        <dbReference type="SAM" id="Phobius"/>
    </source>
</evidence>
<dbReference type="GO" id="GO:0000287">
    <property type="term" value="F:magnesium ion binding"/>
    <property type="evidence" value="ECO:0007669"/>
    <property type="project" value="TreeGrafter"/>
</dbReference>
<comment type="similarity">
    <text evidence="2">Belongs to the CorA metal ion transporter (MIT) (TC 1.A.35) family.</text>
</comment>
<reference evidence="9" key="1">
    <citation type="journal article" date="2014" name="Front. Microbiol.">
        <title>High frequency of phylogenetically diverse reductive dehalogenase-homologous genes in deep subseafloor sedimentary metagenomes.</title>
        <authorList>
            <person name="Kawai M."/>
            <person name="Futagami T."/>
            <person name="Toyoda A."/>
            <person name="Takaki Y."/>
            <person name="Nishi S."/>
            <person name="Hori S."/>
            <person name="Arai W."/>
            <person name="Tsubouchi T."/>
            <person name="Morono Y."/>
            <person name="Uchiyama I."/>
            <person name="Ito T."/>
            <person name="Fujiyama A."/>
            <person name="Inagaki F."/>
            <person name="Takami H."/>
        </authorList>
    </citation>
    <scope>NUCLEOTIDE SEQUENCE</scope>
    <source>
        <strain evidence="9">Expedition CK06-06</strain>
    </source>
</reference>
<feature type="transmembrane region" description="Helical" evidence="8">
    <location>
        <begin position="162"/>
        <end position="182"/>
    </location>
</feature>
<feature type="transmembrane region" description="Helical" evidence="8">
    <location>
        <begin position="130"/>
        <end position="150"/>
    </location>
</feature>
<dbReference type="SUPFAM" id="SSF143865">
    <property type="entry name" value="CorA soluble domain-like"/>
    <property type="match status" value="1"/>
</dbReference>
<accession>X1G8T2</accession>
<gene>
    <name evidence="9" type="ORF">S03H2_03132</name>
</gene>
<dbReference type="PANTHER" id="PTHR46494">
    <property type="entry name" value="CORA FAMILY METAL ION TRANSPORTER (EUROFUNG)"/>
    <property type="match status" value="1"/>
</dbReference>
<keyword evidence="3" id="KW-0813">Transport</keyword>
<dbReference type="NCBIfam" id="TIGR00383">
    <property type="entry name" value="corA"/>
    <property type="match status" value="1"/>
</dbReference>
<keyword evidence="6 8" id="KW-1133">Transmembrane helix</keyword>
<proteinExistence type="inferred from homology"/>
<dbReference type="CDD" id="cd12828">
    <property type="entry name" value="TmCorA-like_1"/>
    <property type="match status" value="1"/>
</dbReference>
<comment type="subcellular location">
    <subcellularLocation>
        <location evidence="1">Cell membrane</location>
        <topology evidence="1">Multi-pass membrane protein</topology>
    </subcellularLocation>
</comment>
<evidence type="ECO:0000256" key="5">
    <source>
        <dbReference type="ARBA" id="ARBA00022692"/>
    </source>
</evidence>
<evidence type="ECO:0000256" key="7">
    <source>
        <dbReference type="ARBA" id="ARBA00023136"/>
    </source>
</evidence>
<keyword evidence="4" id="KW-1003">Cell membrane</keyword>
<protein>
    <recommendedName>
        <fullName evidence="10">Magnesium transport protein CorA</fullName>
    </recommendedName>
</protein>
<dbReference type="GO" id="GO:0015095">
    <property type="term" value="F:magnesium ion transmembrane transporter activity"/>
    <property type="evidence" value="ECO:0007669"/>
    <property type="project" value="InterPro"/>
</dbReference>
<keyword evidence="5 8" id="KW-0812">Transmembrane</keyword>
<comment type="caution">
    <text evidence="9">The sequence shown here is derived from an EMBL/GenBank/DDBJ whole genome shotgun (WGS) entry which is preliminary data.</text>
</comment>
<evidence type="ECO:0000256" key="2">
    <source>
        <dbReference type="ARBA" id="ARBA00009765"/>
    </source>
</evidence>
<dbReference type="GO" id="GO:0050897">
    <property type="term" value="F:cobalt ion binding"/>
    <property type="evidence" value="ECO:0007669"/>
    <property type="project" value="TreeGrafter"/>
</dbReference>
<dbReference type="FunFam" id="1.20.58.340:FF:000012">
    <property type="entry name" value="Magnesium transport protein CorA"/>
    <property type="match status" value="1"/>
</dbReference>
<evidence type="ECO:0000256" key="1">
    <source>
        <dbReference type="ARBA" id="ARBA00004651"/>
    </source>
</evidence>
<dbReference type="EMBL" id="BARU01001125">
    <property type="protein sequence ID" value="GAH29438.1"/>
    <property type="molecule type" value="Genomic_DNA"/>
</dbReference>
<dbReference type="Pfam" id="PF01544">
    <property type="entry name" value="CorA"/>
    <property type="match status" value="1"/>
</dbReference>